<protein>
    <submittedName>
        <fullName evidence="1">Uncharacterized protein</fullName>
    </submittedName>
</protein>
<dbReference type="EMBL" id="JAUUDS010000004">
    <property type="protein sequence ID" value="MDP1027637.1"/>
    <property type="molecule type" value="Genomic_DNA"/>
</dbReference>
<sequence length="66" mass="7769">MHTWFPIATAPEHVLVRTRLRGERGPPREALLIRRGQLWFTPGVRPTFVHRIPTEWRPQHALPAQE</sequence>
<organism evidence="1 2">
    <name type="scientific">Sphingomonas aurea</name>
    <dbReference type="NCBI Taxonomy" id="3063994"/>
    <lineage>
        <taxon>Bacteria</taxon>
        <taxon>Pseudomonadati</taxon>
        <taxon>Pseudomonadota</taxon>
        <taxon>Alphaproteobacteria</taxon>
        <taxon>Sphingomonadales</taxon>
        <taxon>Sphingomonadaceae</taxon>
        <taxon>Sphingomonas</taxon>
    </lineage>
</organism>
<reference evidence="1 2" key="1">
    <citation type="submission" date="2023-07" db="EMBL/GenBank/DDBJ databases">
        <authorList>
            <person name="Kim M.K."/>
        </authorList>
    </citation>
    <scope>NUCLEOTIDE SEQUENCE [LARGE SCALE GENOMIC DNA]</scope>
    <source>
        <strain evidence="1 2">KR1UV-12</strain>
    </source>
</reference>
<evidence type="ECO:0000313" key="2">
    <source>
        <dbReference type="Proteomes" id="UP001230685"/>
    </source>
</evidence>
<accession>A0ABT9ELD0</accession>
<name>A0ABT9ELD0_9SPHN</name>
<keyword evidence="2" id="KW-1185">Reference proteome</keyword>
<proteinExistence type="predicted"/>
<dbReference type="Proteomes" id="UP001230685">
    <property type="component" value="Unassembled WGS sequence"/>
</dbReference>
<evidence type="ECO:0000313" key="1">
    <source>
        <dbReference type="EMBL" id="MDP1027637.1"/>
    </source>
</evidence>
<dbReference type="RefSeq" id="WP_305173346.1">
    <property type="nucleotide sequence ID" value="NZ_JAUUDS010000004.1"/>
</dbReference>
<comment type="caution">
    <text evidence="1">The sequence shown here is derived from an EMBL/GenBank/DDBJ whole genome shotgun (WGS) entry which is preliminary data.</text>
</comment>
<gene>
    <name evidence="1" type="ORF">Q5H91_10465</name>
</gene>